<dbReference type="PROSITE" id="PS00131">
    <property type="entry name" value="CARBOXYPEPT_SER_SER"/>
    <property type="match status" value="1"/>
</dbReference>
<dbReference type="PANTHER" id="PTHR11802:SF113">
    <property type="entry name" value="SERINE CARBOXYPEPTIDASE CTSA-4.1"/>
    <property type="match status" value="1"/>
</dbReference>
<keyword evidence="3 7" id="KW-0645">Protease</keyword>
<dbReference type="EC" id="3.4.16.-" evidence="7"/>
<evidence type="ECO:0000313" key="8">
    <source>
        <dbReference type="EMBL" id="KIK51192.1"/>
    </source>
</evidence>
<dbReference type="OrthoDB" id="443318at2759"/>
<dbReference type="Gene3D" id="1.10.287.410">
    <property type="match status" value="1"/>
</dbReference>
<evidence type="ECO:0000256" key="1">
    <source>
        <dbReference type="ARBA" id="ARBA00009431"/>
    </source>
</evidence>
<evidence type="ECO:0000313" key="9">
    <source>
        <dbReference type="Proteomes" id="UP000053593"/>
    </source>
</evidence>
<dbReference type="GO" id="GO:0006508">
    <property type="term" value="P:proteolysis"/>
    <property type="evidence" value="ECO:0007669"/>
    <property type="project" value="UniProtKB-KW"/>
</dbReference>
<keyword evidence="2 7" id="KW-0121">Carboxypeptidase</keyword>
<evidence type="ECO:0000256" key="4">
    <source>
        <dbReference type="ARBA" id="ARBA00022729"/>
    </source>
</evidence>
<name>A0A0D0C0Q0_9AGAR</name>
<dbReference type="Pfam" id="PF00450">
    <property type="entry name" value="Peptidase_S10"/>
    <property type="match status" value="1"/>
</dbReference>
<dbReference type="InterPro" id="IPR001563">
    <property type="entry name" value="Peptidase_S10"/>
</dbReference>
<dbReference type="GO" id="GO:0004185">
    <property type="term" value="F:serine-type carboxypeptidase activity"/>
    <property type="evidence" value="ECO:0007669"/>
    <property type="project" value="UniProtKB-UniRule"/>
</dbReference>
<dbReference type="PANTHER" id="PTHR11802">
    <property type="entry name" value="SERINE PROTEASE FAMILY S10 SERINE CARBOXYPEPTIDASE"/>
    <property type="match status" value="1"/>
</dbReference>
<evidence type="ECO:0000256" key="5">
    <source>
        <dbReference type="ARBA" id="ARBA00022801"/>
    </source>
</evidence>
<evidence type="ECO:0000256" key="7">
    <source>
        <dbReference type="RuleBase" id="RU361156"/>
    </source>
</evidence>
<dbReference type="HOGENOM" id="CLU_008523_10_4_1"/>
<evidence type="ECO:0000256" key="2">
    <source>
        <dbReference type="ARBA" id="ARBA00022645"/>
    </source>
</evidence>
<accession>A0A0D0C0Q0</accession>
<evidence type="ECO:0000256" key="3">
    <source>
        <dbReference type="ARBA" id="ARBA00022670"/>
    </source>
</evidence>
<dbReference type="InterPro" id="IPR029058">
    <property type="entry name" value="AB_hydrolase_fold"/>
</dbReference>
<dbReference type="Gene3D" id="3.40.50.1820">
    <property type="entry name" value="alpha/beta hydrolase"/>
    <property type="match status" value="1"/>
</dbReference>
<dbReference type="PRINTS" id="PR00724">
    <property type="entry name" value="CRBOXYPTASEC"/>
</dbReference>
<protein>
    <recommendedName>
        <fullName evidence="7">Carboxypeptidase</fullName>
        <ecNumber evidence="7">3.4.16.-</ecNumber>
    </recommendedName>
</protein>
<feature type="chain" id="PRO_5005111991" description="Carboxypeptidase" evidence="7">
    <location>
        <begin position="18"/>
        <end position="498"/>
    </location>
</feature>
<dbReference type="FunFam" id="3.40.50.1820:FF:000226">
    <property type="entry name" value="Carboxypeptidase"/>
    <property type="match status" value="1"/>
</dbReference>
<reference evidence="8 9" key="1">
    <citation type="submission" date="2014-04" db="EMBL/GenBank/DDBJ databases">
        <title>Evolutionary Origins and Diversification of the Mycorrhizal Mutualists.</title>
        <authorList>
            <consortium name="DOE Joint Genome Institute"/>
            <consortium name="Mycorrhizal Genomics Consortium"/>
            <person name="Kohler A."/>
            <person name="Kuo A."/>
            <person name="Nagy L.G."/>
            <person name="Floudas D."/>
            <person name="Copeland A."/>
            <person name="Barry K.W."/>
            <person name="Cichocki N."/>
            <person name="Veneault-Fourrey C."/>
            <person name="LaButti K."/>
            <person name="Lindquist E.A."/>
            <person name="Lipzen A."/>
            <person name="Lundell T."/>
            <person name="Morin E."/>
            <person name="Murat C."/>
            <person name="Riley R."/>
            <person name="Ohm R."/>
            <person name="Sun H."/>
            <person name="Tunlid A."/>
            <person name="Henrissat B."/>
            <person name="Grigoriev I.V."/>
            <person name="Hibbett D.S."/>
            <person name="Martin F."/>
        </authorList>
    </citation>
    <scope>NUCLEOTIDE SEQUENCE [LARGE SCALE GENOMIC DNA]</scope>
    <source>
        <strain evidence="8 9">FD-317 M1</strain>
    </source>
</reference>
<dbReference type="PROSITE" id="PS00560">
    <property type="entry name" value="CARBOXYPEPT_SER_HIS"/>
    <property type="match status" value="1"/>
</dbReference>
<comment type="similarity">
    <text evidence="1 7">Belongs to the peptidase S10 family.</text>
</comment>
<dbReference type="SUPFAM" id="SSF53474">
    <property type="entry name" value="alpha/beta-Hydrolases"/>
    <property type="match status" value="1"/>
</dbReference>
<dbReference type="InterPro" id="IPR033124">
    <property type="entry name" value="Ser_caboxypep_his_AS"/>
</dbReference>
<evidence type="ECO:0000256" key="6">
    <source>
        <dbReference type="ARBA" id="ARBA00023180"/>
    </source>
</evidence>
<keyword evidence="4 7" id="KW-0732">Signal</keyword>
<proteinExistence type="inferred from homology"/>
<dbReference type="Proteomes" id="UP000053593">
    <property type="component" value="Unassembled WGS sequence"/>
</dbReference>
<keyword evidence="9" id="KW-1185">Reference proteome</keyword>
<keyword evidence="5 7" id="KW-0378">Hydrolase</keyword>
<dbReference type="AlphaFoldDB" id="A0A0D0C0Q0"/>
<dbReference type="InterPro" id="IPR018202">
    <property type="entry name" value="Ser_caboxypep_ser_AS"/>
</dbReference>
<sequence length="498" mass="54806">MFARPLSILTTVTLVLGAVSLQLPLASPILSLSHSWSDSEFFTPLESLSYVQESQFSVLKHPFFPRHSVRIKKSSFCDPTVNGYTGYIDIEARHLFFYFFESRNDPDRDDVIFWTNGGPGCSSSLGLFMELGPCRVLDDDGPKFHPESWNTNANIFFIDQPIGVGFSYAEYGETVSTTEEAAKDIAAFVSIFFENFHKFKGRAFHMAGESYGGRYLPVFASAIYDQNALLVKAGVTPINLKSIMIGNGMTDWETMIPSYYDMACTPASVTPTLDISTCVAMKNIIPRCQKMVRESCIDQFDAIGCGAASNFCSGMLSAPFRESGTNPYDISVPCNGSVATTLCYPVTAVISNFLSTKSTRKKLGVDTVVSANFSSCNHDVGAAFSGMLDVVHSSKLYVAGLLERGVKVLIYVGSYDWICNWVGNERWTLALEWSGQEEFRSQKLREWTVGGVKAGVTRSAKNGLFTFATVDGAGHMVPYDKPKEALTMVQRWLAGEAL</sequence>
<gene>
    <name evidence="8" type="ORF">GYMLUDRAFT_208822</name>
</gene>
<keyword evidence="6" id="KW-0325">Glycoprotein</keyword>
<organism evidence="8 9">
    <name type="scientific">Collybiopsis luxurians FD-317 M1</name>
    <dbReference type="NCBI Taxonomy" id="944289"/>
    <lineage>
        <taxon>Eukaryota</taxon>
        <taxon>Fungi</taxon>
        <taxon>Dikarya</taxon>
        <taxon>Basidiomycota</taxon>
        <taxon>Agaricomycotina</taxon>
        <taxon>Agaricomycetes</taxon>
        <taxon>Agaricomycetidae</taxon>
        <taxon>Agaricales</taxon>
        <taxon>Marasmiineae</taxon>
        <taxon>Omphalotaceae</taxon>
        <taxon>Collybiopsis</taxon>
        <taxon>Collybiopsis luxurians</taxon>
    </lineage>
</organism>
<feature type="signal peptide" evidence="7">
    <location>
        <begin position="1"/>
        <end position="17"/>
    </location>
</feature>
<dbReference type="GO" id="GO:0000324">
    <property type="term" value="C:fungal-type vacuole"/>
    <property type="evidence" value="ECO:0007669"/>
    <property type="project" value="TreeGrafter"/>
</dbReference>
<dbReference type="EMBL" id="KN834870">
    <property type="protein sequence ID" value="KIK51192.1"/>
    <property type="molecule type" value="Genomic_DNA"/>
</dbReference>